<evidence type="ECO:0000313" key="2">
    <source>
        <dbReference type="EMBL" id="UPK69742.1"/>
    </source>
</evidence>
<gene>
    <name evidence="2" type="ORF">MYF79_00375</name>
</gene>
<organism evidence="2 3">
    <name type="scientific">Chitinophaga filiformis</name>
    <name type="common">Myxococcus filiformis</name>
    <name type="synonym">Flexibacter filiformis</name>
    <dbReference type="NCBI Taxonomy" id="104663"/>
    <lineage>
        <taxon>Bacteria</taxon>
        <taxon>Pseudomonadati</taxon>
        <taxon>Bacteroidota</taxon>
        <taxon>Chitinophagia</taxon>
        <taxon>Chitinophagales</taxon>
        <taxon>Chitinophagaceae</taxon>
        <taxon>Chitinophaga</taxon>
    </lineage>
</organism>
<keyword evidence="1" id="KW-0472">Membrane</keyword>
<dbReference type="Proteomes" id="UP000830198">
    <property type="component" value="Chromosome"/>
</dbReference>
<keyword evidence="3" id="KW-1185">Reference proteome</keyword>
<dbReference type="EMBL" id="CP095855">
    <property type="protein sequence ID" value="UPK69742.1"/>
    <property type="molecule type" value="Genomic_DNA"/>
</dbReference>
<accession>A0ABY4I0X7</accession>
<dbReference type="RefSeq" id="WP_247812009.1">
    <property type="nucleotide sequence ID" value="NZ_CP095855.1"/>
</dbReference>
<feature type="transmembrane region" description="Helical" evidence="1">
    <location>
        <begin position="21"/>
        <end position="38"/>
    </location>
</feature>
<keyword evidence="1" id="KW-0812">Transmembrane</keyword>
<reference evidence="2 3" key="1">
    <citation type="submission" date="2022-04" db="EMBL/GenBank/DDBJ databases">
        <title>The arsenic-methylating capacity of Chitinophaga filiformis YT5 during chitin decomposition.</title>
        <authorList>
            <person name="Chen G."/>
            <person name="Liang Y."/>
        </authorList>
    </citation>
    <scope>NUCLEOTIDE SEQUENCE [LARGE SCALE GENOMIC DNA]</scope>
    <source>
        <strain evidence="2 3">YT5</strain>
    </source>
</reference>
<sequence>MNDKLNRASKRGKRTQHGTSNTILIITLLLIPLLQQPVSSLRGSVRIIFEQQQTGGQDTPPLTIHVQVKDELIPIGCTTLLMLAFFYVRKRENALQDDNQLNADTVMSDDEVLAAWNEVKKRLLSDDDEA</sequence>
<proteinExistence type="predicted"/>
<protein>
    <submittedName>
        <fullName evidence="2">Uncharacterized protein</fullName>
    </submittedName>
</protein>
<name>A0ABY4I0X7_CHIFI</name>
<evidence type="ECO:0000256" key="1">
    <source>
        <dbReference type="SAM" id="Phobius"/>
    </source>
</evidence>
<feature type="transmembrane region" description="Helical" evidence="1">
    <location>
        <begin position="72"/>
        <end position="88"/>
    </location>
</feature>
<keyword evidence="1" id="KW-1133">Transmembrane helix</keyword>
<evidence type="ECO:0000313" key="3">
    <source>
        <dbReference type="Proteomes" id="UP000830198"/>
    </source>
</evidence>